<dbReference type="OrthoDB" id="3258294at2759"/>
<dbReference type="Pfam" id="PF20151">
    <property type="entry name" value="DUF6533"/>
    <property type="match status" value="1"/>
</dbReference>
<dbReference type="Proteomes" id="UP000807469">
    <property type="component" value="Unassembled WGS sequence"/>
</dbReference>
<evidence type="ECO:0000256" key="2">
    <source>
        <dbReference type="SAM" id="Phobius"/>
    </source>
</evidence>
<feature type="transmembrane region" description="Helical" evidence="2">
    <location>
        <begin position="185"/>
        <end position="207"/>
    </location>
</feature>
<accession>A0A9P5ZAG3</accession>
<feature type="transmembrane region" description="Helical" evidence="2">
    <location>
        <begin position="64"/>
        <end position="85"/>
    </location>
</feature>
<gene>
    <name evidence="4" type="ORF">BDN70DRAFT_342950</name>
</gene>
<feature type="transmembrane region" description="Helical" evidence="2">
    <location>
        <begin position="25"/>
        <end position="43"/>
    </location>
</feature>
<dbReference type="AlphaFoldDB" id="A0A9P5ZAG3"/>
<reference evidence="4" key="1">
    <citation type="submission" date="2020-11" db="EMBL/GenBank/DDBJ databases">
        <authorList>
            <consortium name="DOE Joint Genome Institute"/>
            <person name="Ahrendt S."/>
            <person name="Riley R."/>
            <person name="Andreopoulos W."/>
            <person name="Labutti K."/>
            <person name="Pangilinan J."/>
            <person name="Ruiz-Duenas F.J."/>
            <person name="Barrasa J.M."/>
            <person name="Sanchez-Garcia M."/>
            <person name="Camarero S."/>
            <person name="Miyauchi S."/>
            <person name="Serrano A."/>
            <person name="Linde D."/>
            <person name="Babiker R."/>
            <person name="Drula E."/>
            <person name="Ayuso-Fernandez I."/>
            <person name="Pacheco R."/>
            <person name="Padilla G."/>
            <person name="Ferreira P."/>
            <person name="Barriuso J."/>
            <person name="Kellner H."/>
            <person name="Castanera R."/>
            <person name="Alfaro M."/>
            <person name="Ramirez L."/>
            <person name="Pisabarro A.G."/>
            <person name="Kuo A."/>
            <person name="Tritt A."/>
            <person name="Lipzen A."/>
            <person name="He G."/>
            <person name="Yan M."/>
            <person name="Ng V."/>
            <person name="Cullen D."/>
            <person name="Martin F."/>
            <person name="Rosso M.-N."/>
            <person name="Henrissat B."/>
            <person name="Hibbett D."/>
            <person name="Martinez A.T."/>
            <person name="Grigoriev I.V."/>
        </authorList>
    </citation>
    <scope>NUCLEOTIDE SEQUENCE</scope>
    <source>
        <strain evidence="4">CIRM-BRFM 674</strain>
    </source>
</reference>
<feature type="domain" description="DUF6533" evidence="3">
    <location>
        <begin position="28"/>
        <end position="73"/>
    </location>
</feature>
<feature type="transmembrane region" description="Helical" evidence="2">
    <location>
        <begin position="105"/>
        <end position="126"/>
    </location>
</feature>
<feature type="compositionally biased region" description="Basic and acidic residues" evidence="1">
    <location>
        <begin position="332"/>
        <end position="341"/>
    </location>
</feature>
<keyword evidence="2" id="KW-0812">Transmembrane</keyword>
<evidence type="ECO:0000259" key="3">
    <source>
        <dbReference type="Pfam" id="PF20151"/>
    </source>
</evidence>
<evidence type="ECO:0000256" key="1">
    <source>
        <dbReference type="SAM" id="MobiDB-lite"/>
    </source>
</evidence>
<name>A0A9P5ZAG3_9AGAR</name>
<evidence type="ECO:0000313" key="5">
    <source>
        <dbReference type="Proteomes" id="UP000807469"/>
    </source>
</evidence>
<comment type="caution">
    <text evidence="4">The sequence shown here is derived from an EMBL/GenBank/DDBJ whole genome shotgun (WGS) entry which is preliminary data.</text>
</comment>
<protein>
    <recommendedName>
        <fullName evidence="3">DUF6533 domain-containing protein</fullName>
    </recommendedName>
</protein>
<keyword evidence="2" id="KW-0472">Membrane</keyword>
<keyword evidence="2" id="KW-1133">Transmembrane helix</keyword>
<feature type="transmembrane region" description="Helical" evidence="2">
    <location>
        <begin position="228"/>
        <end position="247"/>
    </location>
</feature>
<proteinExistence type="predicted"/>
<dbReference type="InterPro" id="IPR045340">
    <property type="entry name" value="DUF6533"/>
</dbReference>
<dbReference type="EMBL" id="MU155156">
    <property type="protein sequence ID" value="KAF9483245.1"/>
    <property type="molecule type" value="Genomic_DNA"/>
</dbReference>
<feature type="region of interest" description="Disordered" evidence="1">
    <location>
        <begin position="312"/>
        <end position="341"/>
    </location>
</feature>
<evidence type="ECO:0000313" key="4">
    <source>
        <dbReference type="EMBL" id="KAF9483245.1"/>
    </source>
</evidence>
<organism evidence="4 5">
    <name type="scientific">Pholiota conissans</name>
    <dbReference type="NCBI Taxonomy" id="109636"/>
    <lineage>
        <taxon>Eukaryota</taxon>
        <taxon>Fungi</taxon>
        <taxon>Dikarya</taxon>
        <taxon>Basidiomycota</taxon>
        <taxon>Agaricomycotina</taxon>
        <taxon>Agaricomycetes</taxon>
        <taxon>Agaricomycetidae</taxon>
        <taxon>Agaricales</taxon>
        <taxon>Agaricineae</taxon>
        <taxon>Strophariaceae</taxon>
        <taxon>Pholiota</taxon>
    </lineage>
</organism>
<keyword evidence="5" id="KW-1185">Reference proteome</keyword>
<sequence length="341" mass="39101">MTITHVPHTVVTDEETIRLSKLGLIPLYVVLTSLVWVLHDHFITLEDEVNYIWKQRRSFSRFMYFWIHYFTIFLVLFDVVQIHSFTIPGVASRSLCIAADPITRMGGAIGLWSVEIVMQMRIYIIYRRNKKIALFNGIIFAISIVFFVWVLVQNAVRRSILIAQIVQLPRTGCPAINGGSQWAQWVPATGFEVILFGFAIAKCFISSSARTKLNERPSLIAILLRENILYFFAVTSVLIFNNLMVVGATKIPWFGFGPFHAALGIATSRLLIHLRKFSLDNLEYNPDHWTNPDMVISHTIHPMLADRITEDEDDRHSWNTEHTVTVNDEDVEGRARAEPEQ</sequence>
<feature type="transmembrane region" description="Helical" evidence="2">
    <location>
        <begin position="133"/>
        <end position="152"/>
    </location>
</feature>